<name>A0ABY9ZXW4_9ACTN</name>
<keyword evidence="2" id="KW-0472">Membrane</keyword>
<sequence length="272" mass="27328">MNGHRMDQETAERLLVGTLTEAQDGPQVLVGFLAAVRADPRPHELTGEGAALQAFRMARAGGAVPVAVSRPPRRLHAGLFGAKLALAALLATATGGVALAAVTGNLPIPPRGGGGASLTPSPHPGTDGQATPTVDPGRATTPAAPPSGRPGSPAALARLCTVYRGKNDADRGRALEAPPFAELVAAAGGREKVPGYCDALLTGNGKPTASGAHPRPPQPSAVPTTRPGVGPTARVTGQPEATPSTPGTRLAPTTRPAKPPAQKTASVRPSRR</sequence>
<evidence type="ECO:0000313" key="4">
    <source>
        <dbReference type="Proteomes" id="UP001303001"/>
    </source>
</evidence>
<evidence type="ECO:0000256" key="1">
    <source>
        <dbReference type="SAM" id="MobiDB-lite"/>
    </source>
</evidence>
<keyword evidence="2" id="KW-0812">Transmembrane</keyword>
<protein>
    <submittedName>
        <fullName evidence="3">Uncharacterized protein</fullName>
    </submittedName>
</protein>
<keyword evidence="4" id="KW-1185">Reference proteome</keyword>
<gene>
    <name evidence="3" type="ORF">RMN56_01805</name>
</gene>
<accession>A0ABY9ZXW4</accession>
<dbReference type="EMBL" id="CP134876">
    <property type="protein sequence ID" value="WNM40121.1"/>
    <property type="molecule type" value="Genomic_DNA"/>
</dbReference>
<feature type="region of interest" description="Disordered" evidence="1">
    <location>
        <begin position="204"/>
        <end position="272"/>
    </location>
</feature>
<organism evidence="3 4">
    <name type="scientific">Micromonospora halotolerans</name>
    <dbReference type="NCBI Taxonomy" id="709879"/>
    <lineage>
        <taxon>Bacteria</taxon>
        <taxon>Bacillati</taxon>
        <taxon>Actinomycetota</taxon>
        <taxon>Actinomycetes</taxon>
        <taxon>Micromonosporales</taxon>
        <taxon>Micromonosporaceae</taxon>
        <taxon>Micromonospora</taxon>
    </lineage>
</organism>
<feature type="transmembrane region" description="Helical" evidence="2">
    <location>
        <begin position="80"/>
        <end position="102"/>
    </location>
</feature>
<dbReference type="RefSeq" id="WP_313722093.1">
    <property type="nucleotide sequence ID" value="NZ_CP134876.1"/>
</dbReference>
<proteinExistence type="predicted"/>
<evidence type="ECO:0000313" key="3">
    <source>
        <dbReference type="EMBL" id="WNM40121.1"/>
    </source>
</evidence>
<reference evidence="3 4" key="1">
    <citation type="submission" date="2023-09" db="EMBL/GenBank/DDBJ databases">
        <title>Micromonospora halotolerans DSM 45598 genome sequence.</title>
        <authorList>
            <person name="Mo P."/>
        </authorList>
    </citation>
    <scope>NUCLEOTIDE SEQUENCE [LARGE SCALE GENOMIC DNA]</scope>
    <source>
        <strain evidence="3 4">DSM 45598</strain>
    </source>
</reference>
<evidence type="ECO:0000256" key="2">
    <source>
        <dbReference type="SAM" id="Phobius"/>
    </source>
</evidence>
<feature type="region of interest" description="Disordered" evidence="1">
    <location>
        <begin position="111"/>
        <end position="154"/>
    </location>
</feature>
<dbReference type="Proteomes" id="UP001303001">
    <property type="component" value="Chromosome"/>
</dbReference>
<feature type="compositionally biased region" description="Polar residues" evidence="1">
    <location>
        <begin position="263"/>
        <end position="272"/>
    </location>
</feature>
<keyword evidence="2" id="KW-1133">Transmembrane helix</keyword>